<protein>
    <submittedName>
        <fullName evidence="2">Uncharacterized protein</fullName>
    </submittedName>
</protein>
<dbReference type="EMBL" id="CM007903">
    <property type="protein sequence ID" value="OTF99797.1"/>
    <property type="molecule type" value="Genomic_DNA"/>
</dbReference>
<gene>
    <name evidence="2" type="ORF">HannXRQ_Chr14g0460521</name>
</gene>
<keyword evidence="3" id="KW-1185">Reference proteome</keyword>
<feature type="transmembrane region" description="Helical" evidence="1">
    <location>
        <begin position="6"/>
        <end position="24"/>
    </location>
</feature>
<evidence type="ECO:0000313" key="3">
    <source>
        <dbReference type="Proteomes" id="UP000215914"/>
    </source>
</evidence>
<keyword evidence="1" id="KW-1133">Transmembrane helix</keyword>
<organism evidence="2 3">
    <name type="scientific">Helianthus annuus</name>
    <name type="common">Common sunflower</name>
    <dbReference type="NCBI Taxonomy" id="4232"/>
    <lineage>
        <taxon>Eukaryota</taxon>
        <taxon>Viridiplantae</taxon>
        <taxon>Streptophyta</taxon>
        <taxon>Embryophyta</taxon>
        <taxon>Tracheophyta</taxon>
        <taxon>Spermatophyta</taxon>
        <taxon>Magnoliopsida</taxon>
        <taxon>eudicotyledons</taxon>
        <taxon>Gunneridae</taxon>
        <taxon>Pentapetalae</taxon>
        <taxon>asterids</taxon>
        <taxon>campanulids</taxon>
        <taxon>Asterales</taxon>
        <taxon>Asteraceae</taxon>
        <taxon>Asteroideae</taxon>
        <taxon>Heliantheae alliance</taxon>
        <taxon>Heliantheae</taxon>
        <taxon>Helianthus</taxon>
    </lineage>
</organism>
<evidence type="ECO:0000256" key="1">
    <source>
        <dbReference type="SAM" id="Phobius"/>
    </source>
</evidence>
<dbReference type="Proteomes" id="UP000215914">
    <property type="component" value="Chromosome 14"/>
</dbReference>
<sequence length="126" mass="14188">MWMLQVVIFLIGVGELLFCNFPILNKKDMPQATYLRMPFFLLYTEEKRIRSDCFLKPINSTKSTAALFTSPITTMPGGDSITTTDTYSAAAEDESKKANVFRNTQAGFEALNLSPELMKADYLLVE</sequence>
<keyword evidence="1" id="KW-0812">Transmembrane</keyword>
<reference evidence="3" key="1">
    <citation type="journal article" date="2017" name="Nature">
        <title>The sunflower genome provides insights into oil metabolism, flowering and Asterid evolution.</title>
        <authorList>
            <person name="Badouin H."/>
            <person name="Gouzy J."/>
            <person name="Grassa C.J."/>
            <person name="Murat F."/>
            <person name="Staton S.E."/>
            <person name="Cottret L."/>
            <person name="Lelandais-Briere C."/>
            <person name="Owens G.L."/>
            <person name="Carrere S."/>
            <person name="Mayjonade B."/>
            <person name="Legrand L."/>
            <person name="Gill N."/>
            <person name="Kane N.C."/>
            <person name="Bowers J.E."/>
            <person name="Hubner S."/>
            <person name="Bellec A."/>
            <person name="Berard A."/>
            <person name="Berges H."/>
            <person name="Blanchet N."/>
            <person name="Boniface M.C."/>
            <person name="Brunel D."/>
            <person name="Catrice O."/>
            <person name="Chaidir N."/>
            <person name="Claudel C."/>
            <person name="Donnadieu C."/>
            <person name="Faraut T."/>
            <person name="Fievet G."/>
            <person name="Helmstetter N."/>
            <person name="King M."/>
            <person name="Knapp S.J."/>
            <person name="Lai Z."/>
            <person name="Le Paslier M.C."/>
            <person name="Lippi Y."/>
            <person name="Lorenzon L."/>
            <person name="Mandel J.R."/>
            <person name="Marage G."/>
            <person name="Marchand G."/>
            <person name="Marquand E."/>
            <person name="Bret-Mestries E."/>
            <person name="Morien E."/>
            <person name="Nambeesan S."/>
            <person name="Nguyen T."/>
            <person name="Pegot-Espagnet P."/>
            <person name="Pouilly N."/>
            <person name="Raftis F."/>
            <person name="Sallet E."/>
            <person name="Schiex T."/>
            <person name="Thomas J."/>
            <person name="Vandecasteele C."/>
            <person name="Vares D."/>
            <person name="Vear F."/>
            <person name="Vautrin S."/>
            <person name="Crespi M."/>
            <person name="Mangin B."/>
            <person name="Burke J.M."/>
            <person name="Salse J."/>
            <person name="Munos S."/>
            <person name="Vincourt P."/>
            <person name="Rieseberg L.H."/>
            <person name="Langlade N.B."/>
        </authorList>
    </citation>
    <scope>NUCLEOTIDE SEQUENCE [LARGE SCALE GENOMIC DNA]</scope>
    <source>
        <strain evidence="3">cv. SF193</strain>
    </source>
</reference>
<keyword evidence="1" id="KW-0472">Membrane</keyword>
<accession>A0A251SLU1</accession>
<evidence type="ECO:0000313" key="2">
    <source>
        <dbReference type="EMBL" id="OTF99797.1"/>
    </source>
</evidence>
<name>A0A251SLU1_HELAN</name>
<proteinExistence type="predicted"/>
<dbReference type="AlphaFoldDB" id="A0A251SLU1"/>
<dbReference type="InParanoid" id="A0A251SLU1"/>